<comment type="catalytic activity">
    <reaction evidence="6">
        <text>isopentenyl diphosphate + 2 oxidized [2Fe-2S]-[ferredoxin] + H2O = (2E)-4-hydroxy-3-methylbut-2-enyl diphosphate + 2 reduced [2Fe-2S]-[ferredoxin] + 2 H(+)</text>
        <dbReference type="Rhea" id="RHEA:24488"/>
        <dbReference type="Rhea" id="RHEA-COMP:10000"/>
        <dbReference type="Rhea" id="RHEA-COMP:10001"/>
        <dbReference type="ChEBI" id="CHEBI:15377"/>
        <dbReference type="ChEBI" id="CHEBI:15378"/>
        <dbReference type="ChEBI" id="CHEBI:33737"/>
        <dbReference type="ChEBI" id="CHEBI:33738"/>
        <dbReference type="ChEBI" id="CHEBI:128753"/>
        <dbReference type="ChEBI" id="CHEBI:128769"/>
        <dbReference type="EC" id="1.17.7.4"/>
    </reaction>
</comment>
<keyword evidence="8" id="KW-1185">Reference proteome</keyword>
<evidence type="ECO:0000256" key="3">
    <source>
        <dbReference type="ARBA" id="ARBA00023004"/>
    </source>
</evidence>
<evidence type="ECO:0000256" key="1">
    <source>
        <dbReference type="ARBA" id="ARBA00022485"/>
    </source>
</evidence>
<accession>A0ABY4SY52</accession>
<evidence type="ECO:0000256" key="2">
    <source>
        <dbReference type="ARBA" id="ARBA00022723"/>
    </source>
</evidence>
<keyword evidence="6 7" id="KW-0560">Oxidoreductase</keyword>
<dbReference type="Pfam" id="PF02401">
    <property type="entry name" value="LYTB"/>
    <property type="match status" value="1"/>
</dbReference>
<keyword evidence="4 6" id="KW-0411">Iron-sulfur</keyword>
<keyword evidence="3 6" id="KW-0408">Iron</keyword>
<feature type="active site" description="Proton donor" evidence="6">
    <location>
        <position position="128"/>
    </location>
</feature>
<dbReference type="CDD" id="cd13944">
    <property type="entry name" value="lytB_ispH"/>
    <property type="match status" value="1"/>
</dbReference>
<feature type="binding site" evidence="6">
    <location>
        <position position="171"/>
    </location>
    <ligand>
        <name>(2E)-4-hydroxy-3-methylbut-2-enyl diphosphate</name>
        <dbReference type="ChEBI" id="CHEBI:128753"/>
    </ligand>
</feature>
<organism evidence="7 8">
    <name type="scientific">Candidatus Blochmannia ocreatus</name>
    <name type="common">nom. nud.</name>
    <dbReference type="NCBI Taxonomy" id="251538"/>
    <lineage>
        <taxon>Bacteria</taxon>
        <taxon>Pseudomonadati</taxon>
        <taxon>Pseudomonadota</taxon>
        <taxon>Gammaproteobacteria</taxon>
        <taxon>Enterobacterales</taxon>
        <taxon>Enterobacteriaceae</taxon>
        <taxon>ant endosymbionts</taxon>
        <taxon>Candidatus Blochmanniella</taxon>
    </lineage>
</organism>
<feature type="binding site" evidence="6">
    <location>
        <position position="230"/>
    </location>
    <ligand>
        <name>dimethylallyl diphosphate</name>
        <dbReference type="ChEBI" id="CHEBI:57623"/>
    </ligand>
</feature>
<dbReference type="PANTHER" id="PTHR30426:SF0">
    <property type="entry name" value="4-HYDROXY-3-METHYLBUT-2-ENYL DIPHOSPHATE REDUCTASE"/>
    <property type="match status" value="1"/>
</dbReference>
<evidence type="ECO:0000313" key="8">
    <source>
        <dbReference type="Proteomes" id="UP001056834"/>
    </source>
</evidence>
<evidence type="ECO:0000256" key="6">
    <source>
        <dbReference type="HAMAP-Rule" id="MF_00191"/>
    </source>
</evidence>
<keyword evidence="1 6" id="KW-0004">4Fe-4S</keyword>
<feature type="binding site" evidence="6">
    <location>
        <position position="229"/>
    </location>
    <ligand>
        <name>dimethylallyl diphosphate</name>
        <dbReference type="ChEBI" id="CHEBI:57623"/>
    </ligand>
</feature>
<comment type="function">
    <text evidence="6">Catalyzes the conversion of 1-hydroxy-2-methyl-2-(E)-butenyl 4-diphosphate (HMBPP) into a mixture of isopentenyl diphosphate (IPP) and dimethylallyl diphosphate (DMAPP). Acts in the terminal step of the DOXP/MEP pathway for isoprenoid precursor biosynthesis.</text>
</comment>
<feature type="binding site" evidence="6">
    <location>
        <position position="229"/>
    </location>
    <ligand>
        <name>isopentenyl diphosphate</name>
        <dbReference type="ChEBI" id="CHEBI:128769"/>
    </ligand>
</feature>
<comment type="cofactor">
    <cofactor evidence="6">
        <name>[4Fe-4S] cluster</name>
        <dbReference type="ChEBI" id="CHEBI:49883"/>
    </cofactor>
    <text evidence="6">Binds 1 [4Fe-4S] cluster per subunit.</text>
</comment>
<feature type="binding site" evidence="6">
    <location>
        <position position="98"/>
    </location>
    <ligand>
        <name>[4Fe-4S] cluster</name>
        <dbReference type="ChEBI" id="CHEBI:49883"/>
    </ligand>
</feature>
<evidence type="ECO:0000313" key="7">
    <source>
        <dbReference type="EMBL" id="URJ25203.1"/>
    </source>
</evidence>
<feature type="binding site" evidence="6">
    <location>
        <position position="43"/>
    </location>
    <ligand>
        <name>dimethylallyl diphosphate</name>
        <dbReference type="ChEBI" id="CHEBI:57623"/>
    </ligand>
</feature>
<feature type="binding site" evidence="6">
    <location>
        <position position="273"/>
    </location>
    <ligand>
        <name>isopentenyl diphosphate</name>
        <dbReference type="ChEBI" id="CHEBI:128769"/>
    </ligand>
</feature>
<dbReference type="EC" id="1.17.7.4" evidence="6"/>
<comment type="pathway">
    <text evidence="6">Isoprenoid biosynthesis; isopentenyl diphosphate biosynthesis via DXP pathway; isopentenyl diphosphate from 1-deoxy-D-xylulose 5-phosphate: step 6/6.</text>
</comment>
<comment type="catalytic activity">
    <reaction evidence="6">
        <text>dimethylallyl diphosphate + 2 oxidized [2Fe-2S]-[ferredoxin] + H2O = (2E)-4-hydroxy-3-methylbut-2-enyl diphosphate + 2 reduced [2Fe-2S]-[ferredoxin] + 2 H(+)</text>
        <dbReference type="Rhea" id="RHEA:24825"/>
        <dbReference type="Rhea" id="RHEA-COMP:10000"/>
        <dbReference type="Rhea" id="RHEA-COMP:10001"/>
        <dbReference type="ChEBI" id="CHEBI:15377"/>
        <dbReference type="ChEBI" id="CHEBI:15378"/>
        <dbReference type="ChEBI" id="CHEBI:33737"/>
        <dbReference type="ChEBI" id="CHEBI:33738"/>
        <dbReference type="ChEBI" id="CHEBI:57623"/>
        <dbReference type="ChEBI" id="CHEBI:128753"/>
        <dbReference type="EC" id="1.17.7.4"/>
    </reaction>
</comment>
<feature type="binding site" evidence="6">
    <location>
        <position position="126"/>
    </location>
    <ligand>
        <name>(2E)-4-hydroxy-3-methylbut-2-enyl diphosphate</name>
        <dbReference type="ChEBI" id="CHEBI:128753"/>
    </ligand>
</feature>
<feature type="binding site" evidence="6">
    <location>
        <position position="230"/>
    </location>
    <ligand>
        <name>isopentenyl diphosphate</name>
        <dbReference type="ChEBI" id="CHEBI:128769"/>
    </ligand>
</feature>
<feature type="binding site" evidence="6">
    <location>
        <position position="76"/>
    </location>
    <ligand>
        <name>dimethylallyl diphosphate</name>
        <dbReference type="ChEBI" id="CHEBI:57623"/>
    </ligand>
</feature>
<dbReference type="EMBL" id="CP097762">
    <property type="protein sequence ID" value="URJ25203.1"/>
    <property type="molecule type" value="Genomic_DNA"/>
</dbReference>
<feature type="binding site" evidence="6">
    <location>
        <position position="126"/>
    </location>
    <ligand>
        <name>dimethylallyl diphosphate</name>
        <dbReference type="ChEBI" id="CHEBI:57623"/>
    </ligand>
</feature>
<dbReference type="NCBIfam" id="NF002190">
    <property type="entry name" value="PRK01045.1-4"/>
    <property type="match status" value="1"/>
</dbReference>
<comment type="subunit">
    <text evidence="6">Homodimer.</text>
</comment>
<proteinExistence type="inferred from homology"/>
<keyword evidence="2 6" id="KW-0479">Metal-binding</keyword>
<dbReference type="HAMAP" id="MF_00191">
    <property type="entry name" value="IspH"/>
    <property type="match status" value="1"/>
</dbReference>
<feature type="binding site" evidence="6">
    <location>
        <position position="231"/>
    </location>
    <ligand>
        <name>isopentenyl diphosphate</name>
        <dbReference type="ChEBI" id="CHEBI:128769"/>
    </ligand>
</feature>
<comment type="similarity">
    <text evidence="6">Belongs to the IspH family.</text>
</comment>
<dbReference type="NCBIfam" id="NF002188">
    <property type="entry name" value="PRK01045.1-2"/>
    <property type="match status" value="1"/>
</dbReference>
<comment type="pathway">
    <text evidence="6">Isoprenoid biosynthesis; dimethylallyl diphosphate biosynthesis; dimethylallyl diphosphate from (2E)-4-hydroxy-3-methylbutenyl diphosphate: step 1/1.</text>
</comment>
<feature type="binding site" evidence="6">
    <location>
        <position position="229"/>
    </location>
    <ligand>
        <name>(2E)-4-hydroxy-3-methylbut-2-enyl diphosphate</name>
        <dbReference type="ChEBI" id="CHEBI:128753"/>
    </ligand>
</feature>
<feature type="binding site" evidence="6">
    <location>
        <position position="76"/>
    </location>
    <ligand>
        <name>(2E)-4-hydroxy-3-methylbut-2-enyl diphosphate</name>
        <dbReference type="ChEBI" id="CHEBI:128753"/>
    </ligand>
</feature>
<feature type="binding site" evidence="6">
    <location>
        <position position="43"/>
    </location>
    <ligand>
        <name>(2E)-4-hydroxy-3-methylbut-2-enyl diphosphate</name>
        <dbReference type="ChEBI" id="CHEBI:128753"/>
    </ligand>
</feature>
<dbReference type="NCBIfam" id="TIGR00216">
    <property type="entry name" value="ispH_lytB"/>
    <property type="match status" value="1"/>
</dbReference>
<dbReference type="Proteomes" id="UP001056834">
    <property type="component" value="Chromosome"/>
</dbReference>
<gene>
    <name evidence="6 7" type="primary">ispH</name>
    <name evidence="7" type="synonym">lytB</name>
    <name evidence="7" type="ORF">M9405_00500</name>
</gene>
<feature type="binding site" evidence="6">
    <location>
        <position position="273"/>
    </location>
    <ligand>
        <name>dimethylallyl diphosphate</name>
        <dbReference type="ChEBI" id="CHEBI:57623"/>
    </ligand>
</feature>
<dbReference type="InterPro" id="IPR003451">
    <property type="entry name" value="LytB/IspH"/>
</dbReference>
<feature type="binding site" evidence="6">
    <location>
        <position position="126"/>
    </location>
    <ligand>
        <name>isopentenyl diphosphate</name>
        <dbReference type="ChEBI" id="CHEBI:128769"/>
    </ligand>
</feature>
<sequence length="314" mass="35510">MIDKIILANPRGFCAGVNRAINIVEKVLHKYGKPIYVRHKLVHNDYVINDLSKRGVIFVEEIDAVPNKSVLIFSAHGVSKKVREQAKNKNLTIFDATCPLVSKVHMEVSRANKNYMEVILIGHFDHPEVEGTIGQYIINNHKKQIYLIESKSDAWLLEVNDPNNLSLATQTTLSIDSTKEICAILQHRFPKIVFPRKNDICYATFNRQNALKKLTLLVDIILVIGSKDSSNSMRLLELANNTGKLSYLIEHVNDIQKQWFFGIKNIGITAGASAPDILINQVIEKLSKFSTNDCVIEEMVAEKEDIFFNIPNNI</sequence>
<feature type="binding site" evidence="6">
    <location>
        <position position="201"/>
    </location>
    <ligand>
        <name>[4Fe-4S] cluster</name>
        <dbReference type="ChEBI" id="CHEBI:49883"/>
    </ligand>
</feature>
<dbReference type="GO" id="GO:0051745">
    <property type="term" value="F:4-hydroxy-3-methylbut-2-enyl diphosphate reductase activity"/>
    <property type="evidence" value="ECO:0007669"/>
    <property type="project" value="UniProtKB-EC"/>
</dbReference>
<feature type="binding site" evidence="6">
    <location>
        <position position="14"/>
    </location>
    <ligand>
        <name>[4Fe-4S] cluster</name>
        <dbReference type="ChEBI" id="CHEBI:49883"/>
    </ligand>
</feature>
<protein>
    <recommendedName>
        <fullName evidence="6">4-hydroxy-3-methylbut-2-enyl diphosphate reductase</fullName>
        <shortName evidence="6">HMBPP reductase</shortName>
        <ecNumber evidence="6">1.17.7.4</ecNumber>
    </recommendedName>
</protein>
<name>A0ABY4SY52_9ENTR</name>
<evidence type="ECO:0000256" key="4">
    <source>
        <dbReference type="ARBA" id="ARBA00023014"/>
    </source>
</evidence>
<dbReference type="RefSeq" id="WP_250223334.1">
    <property type="nucleotide sequence ID" value="NZ_CP097762.1"/>
</dbReference>
<keyword evidence="5 6" id="KW-0414">Isoprene biosynthesis</keyword>
<feature type="binding site" evidence="6">
    <location>
        <position position="43"/>
    </location>
    <ligand>
        <name>isopentenyl diphosphate</name>
        <dbReference type="ChEBI" id="CHEBI:128769"/>
    </ligand>
</feature>
<dbReference type="Gene3D" id="3.40.1010.20">
    <property type="entry name" value="4-hydroxy-3-methylbut-2-enyl diphosphate reductase, catalytic domain"/>
    <property type="match status" value="2"/>
</dbReference>
<feature type="binding site" evidence="6">
    <location>
        <position position="230"/>
    </location>
    <ligand>
        <name>(2E)-4-hydroxy-3-methylbut-2-enyl diphosphate</name>
        <dbReference type="ChEBI" id="CHEBI:128753"/>
    </ligand>
</feature>
<feature type="binding site" evidence="6">
    <location>
        <position position="76"/>
    </location>
    <ligand>
        <name>isopentenyl diphosphate</name>
        <dbReference type="ChEBI" id="CHEBI:128769"/>
    </ligand>
</feature>
<feature type="binding site" evidence="6">
    <location>
        <position position="231"/>
    </location>
    <ligand>
        <name>dimethylallyl diphosphate</name>
        <dbReference type="ChEBI" id="CHEBI:57623"/>
    </ligand>
</feature>
<reference evidence="7" key="1">
    <citation type="submission" date="2022-05" db="EMBL/GenBank/DDBJ databases">
        <title>Impact of host demography and evolutionary history on endosymbiont molecular evolution: a test in carpenter ants (Genus Camponotus) and their Blochmannia endosymbionts.</title>
        <authorList>
            <person name="Manthey J.D."/>
            <person name="Giron J.C."/>
            <person name="Hruska J.P."/>
        </authorList>
    </citation>
    <scope>NUCLEOTIDE SEQUENCE</scope>
    <source>
        <strain evidence="7">C-006</strain>
    </source>
</reference>
<dbReference type="Gene3D" id="3.40.50.11270">
    <property type="match status" value="1"/>
</dbReference>
<dbReference type="PANTHER" id="PTHR30426">
    <property type="entry name" value="4-HYDROXY-3-METHYLBUT-2-ENYL DIPHOSPHATE REDUCTASE"/>
    <property type="match status" value="1"/>
</dbReference>
<feature type="binding site" evidence="6">
    <location>
        <position position="231"/>
    </location>
    <ligand>
        <name>(2E)-4-hydroxy-3-methylbut-2-enyl diphosphate</name>
        <dbReference type="ChEBI" id="CHEBI:128753"/>
    </ligand>
</feature>
<feature type="binding site" evidence="6">
    <location>
        <position position="273"/>
    </location>
    <ligand>
        <name>(2E)-4-hydroxy-3-methylbut-2-enyl diphosphate</name>
        <dbReference type="ChEBI" id="CHEBI:128753"/>
    </ligand>
</feature>
<evidence type="ECO:0000256" key="5">
    <source>
        <dbReference type="ARBA" id="ARBA00023229"/>
    </source>
</evidence>